<organism evidence="2 3">
    <name type="scientific">Symbiopectobacterium purcellii</name>
    <dbReference type="NCBI Taxonomy" id="2871826"/>
    <lineage>
        <taxon>Bacteria</taxon>
        <taxon>Pseudomonadati</taxon>
        <taxon>Pseudomonadota</taxon>
        <taxon>Gammaproteobacteria</taxon>
        <taxon>Enterobacterales</taxon>
        <taxon>Enterobacteriaceae</taxon>
    </lineage>
</organism>
<evidence type="ECO:0008006" key="4">
    <source>
        <dbReference type="Google" id="ProtNLM"/>
    </source>
</evidence>
<keyword evidence="3" id="KW-1185">Reference proteome</keyword>
<keyword evidence="1" id="KW-0732">Signal</keyword>
<proteinExistence type="predicted"/>
<dbReference type="Proteomes" id="UP000825886">
    <property type="component" value="Chromosome"/>
</dbReference>
<evidence type="ECO:0000313" key="2">
    <source>
        <dbReference type="EMBL" id="QZN95541.1"/>
    </source>
</evidence>
<protein>
    <recommendedName>
        <fullName evidence="4">Secreted protein</fullName>
    </recommendedName>
</protein>
<sequence length="102" mass="11583">MKIDNLTFIIFFLLFMGFLSQANALEMGCHDDKDTDLTQVIACYREDLAAMPMDYHYEGDDIMADVRVKKYSMISQSWSPGGISATRTVATQRRYLSPCPPC</sequence>
<feature type="chain" id="PRO_5046838510" description="Secreted protein" evidence="1">
    <location>
        <begin position="25"/>
        <end position="102"/>
    </location>
</feature>
<evidence type="ECO:0000313" key="3">
    <source>
        <dbReference type="Proteomes" id="UP000825886"/>
    </source>
</evidence>
<name>A0ABX9ANB3_9ENTR</name>
<dbReference type="EMBL" id="CP081864">
    <property type="protein sequence ID" value="QZN95541.1"/>
    <property type="molecule type" value="Genomic_DNA"/>
</dbReference>
<evidence type="ECO:0000256" key="1">
    <source>
        <dbReference type="SAM" id="SignalP"/>
    </source>
</evidence>
<dbReference type="RefSeq" id="WP_222158633.1">
    <property type="nucleotide sequence ID" value="NZ_CP081864.1"/>
</dbReference>
<feature type="signal peptide" evidence="1">
    <location>
        <begin position="1"/>
        <end position="24"/>
    </location>
</feature>
<reference evidence="2 3" key="1">
    <citation type="submission" date="2021-08" db="EMBL/GenBank/DDBJ databases">
        <title>Culture and genomic analysis of Symbiopectobacterium purcellii sp. nov. gen. nov., isolated from the leafhopper Empoasca decipiens.</title>
        <authorList>
            <person name="Nadal-Jimenez P."/>
            <person name="Siozios S."/>
            <person name="Halliday N."/>
            <person name="Camara M."/>
            <person name="Hurst G.D.D."/>
        </authorList>
    </citation>
    <scope>NUCLEOTIDE SEQUENCE [LARGE SCALE GENOMIC DNA]</scope>
    <source>
        <strain evidence="2 3">SyEd1</strain>
    </source>
</reference>
<gene>
    <name evidence="2" type="ORF">K6K13_20635</name>
</gene>
<accession>A0ABX9ANB3</accession>